<dbReference type="EMBL" id="JAHQCR010000087">
    <property type="protein sequence ID" value="MBU9723863.1"/>
    <property type="molecule type" value="Genomic_DNA"/>
</dbReference>
<dbReference type="Proteomes" id="UP000790580">
    <property type="component" value="Unassembled WGS sequence"/>
</dbReference>
<dbReference type="RefSeq" id="WP_140354902.1">
    <property type="nucleotide sequence ID" value="NZ_JAHQCR010000087.1"/>
</dbReference>
<sequence>MRRQRIDSNEEEDEEVSVPYVDRCRRHVWLTNILEYLREEACIRLVGNLGTGFVLLGFSILVVCIGMQLANTALCLFTL</sequence>
<gene>
    <name evidence="2" type="ORF">KS407_20800</name>
</gene>
<keyword evidence="1" id="KW-0812">Transmembrane</keyword>
<keyword evidence="3" id="KW-1185">Reference proteome</keyword>
<organism evidence="2 3">
    <name type="scientific">Evansella alkalicola</name>
    <dbReference type="NCBI Taxonomy" id="745819"/>
    <lineage>
        <taxon>Bacteria</taxon>
        <taxon>Bacillati</taxon>
        <taxon>Bacillota</taxon>
        <taxon>Bacilli</taxon>
        <taxon>Bacillales</taxon>
        <taxon>Bacillaceae</taxon>
        <taxon>Evansella</taxon>
    </lineage>
</organism>
<evidence type="ECO:0000313" key="2">
    <source>
        <dbReference type="EMBL" id="MBU9723863.1"/>
    </source>
</evidence>
<protein>
    <submittedName>
        <fullName evidence="2">Uncharacterized protein</fullName>
    </submittedName>
</protein>
<evidence type="ECO:0000256" key="1">
    <source>
        <dbReference type="SAM" id="Phobius"/>
    </source>
</evidence>
<accession>A0ABS6JZ54</accession>
<keyword evidence="1" id="KW-0472">Membrane</keyword>
<name>A0ABS6JZ54_9BACI</name>
<keyword evidence="1" id="KW-1133">Transmembrane helix</keyword>
<feature type="transmembrane region" description="Helical" evidence="1">
    <location>
        <begin position="45"/>
        <end position="70"/>
    </location>
</feature>
<reference evidence="2 3" key="1">
    <citation type="submission" date="2021-06" db="EMBL/GenBank/DDBJ databases">
        <title>Bacillus sp. RD4P76, an endophyte from a halophyte.</title>
        <authorList>
            <person name="Sun J.-Q."/>
        </authorList>
    </citation>
    <scope>NUCLEOTIDE SEQUENCE [LARGE SCALE GENOMIC DNA]</scope>
    <source>
        <strain evidence="2 3">JCM 17098</strain>
    </source>
</reference>
<proteinExistence type="predicted"/>
<evidence type="ECO:0000313" key="3">
    <source>
        <dbReference type="Proteomes" id="UP000790580"/>
    </source>
</evidence>
<comment type="caution">
    <text evidence="2">The sequence shown here is derived from an EMBL/GenBank/DDBJ whole genome shotgun (WGS) entry which is preliminary data.</text>
</comment>